<name>A0A426YIJ0_ENSVE</name>
<dbReference type="EMBL" id="AMZH03012150">
    <property type="protein sequence ID" value="RRT51579.1"/>
    <property type="molecule type" value="Genomic_DNA"/>
</dbReference>
<dbReference type="AlphaFoldDB" id="A0A426YIJ0"/>
<evidence type="ECO:0000313" key="2">
    <source>
        <dbReference type="Proteomes" id="UP000287651"/>
    </source>
</evidence>
<evidence type="ECO:0000313" key="1">
    <source>
        <dbReference type="EMBL" id="RRT51579.1"/>
    </source>
</evidence>
<organism evidence="1 2">
    <name type="scientific">Ensete ventricosum</name>
    <name type="common">Abyssinian banana</name>
    <name type="synonym">Musa ensete</name>
    <dbReference type="NCBI Taxonomy" id="4639"/>
    <lineage>
        <taxon>Eukaryota</taxon>
        <taxon>Viridiplantae</taxon>
        <taxon>Streptophyta</taxon>
        <taxon>Embryophyta</taxon>
        <taxon>Tracheophyta</taxon>
        <taxon>Spermatophyta</taxon>
        <taxon>Magnoliopsida</taxon>
        <taxon>Liliopsida</taxon>
        <taxon>Zingiberales</taxon>
        <taxon>Musaceae</taxon>
        <taxon>Ensete</taxon>
    </lineage>
</organism>
<proteinExistence type="predicted"/>
<comment type="caution">
    <text evidence="1">The sequence shown here is derived from an EMBL/GenBank/DDBJ whole genome shotgun (WGS) entry which is preliminary data.</text>
</comment>
<protein>
    <submittedName>
        <fullName evidence="1">Uncharacterized protein</fullName>
    </submittedName>
</protein>
<dbReference type="Proteomes" id="UP000287651">
    <property type="component" value="Unassembled WGS sequence"/>
</dbReference>
<accession>A0A426YIJ0</accession>
<reference evidence="1 2" key="1">
    <citation type="journal article" date="2014" name="Agronomy (Basel)">
        <title>A Draft Genome Sequence for Ensete ventricosum, the Drought-Tolerant Tree Against Hunger.</title>
        <authorList>
            <person name="Harrison J."/>
            <person name="Moore K.A."/>
            <person name="Paszkiewicz K."/>
            <person name="Jones T."/>
            <person name="Grant M."/>
            <person name="Ambacheew D."/>
            <person name="Muzemil S."/>
            <person name="Studholme D.J."/>
        </authorList>
    </citation>
    <scope>NUCLEOTIDE SEQUENCE [LARGE SCALE GENOMIC DNA]</scope>
</reference>
<gene>
    <name evidence="1" type="ORF">B296_00026789</name>
</gene>
<sequence length="107" mass="11672">MPQRLRPLCLRPLPVIASVEISWSLSPSLALPYLLSLFNDSFCFIHYAVPAPYRTSSSCHASILLLSQAYIVPKSTVVKSSPQLITLRALSFIFIGIGLRSVSLPGA</sequence>